<dbReference type="PATRIC" id="fig|710421.3.peg.1713"/>
<dbReference type="KEGG" id="mcb:Mycch_1710"/>
<gene>
    <name evidence="1" type="ordered locus">Mycch_1710</name>
</gene>
<reference evidence="1 2" key="1">
    <citation type="submission" date="2012-06" db="EMBL/GenBank/DDBJ databases">
        <title>Complete sequence of chromosome of Mycobacterium chubuense NBB4.</title>
        <authorList>
            <consortium name="US DOE Joint Genome Institute"/>
            <person name="Lucas S."/>
            <person name="Han J."/>
            <person name="Lapidus A."/>
            <person name="Cheng J.-F."/>
            <person name="Goodwin L."/>
            <person name="Pitluck S."/>
            <person name="Peters L."/>
            <person name="Mikhailova N."/>
            <person name="Teshima H."/>
            <person name="Detter J.C."/>
            <person name="Han C."/>
            <person name="Tapia R."/>
            <person name="Land M."/>
            <person name="Hauser L."/>
            <person name="Kyrpides N."/>
            <person name="Ivanova N."/>
            <person name="Pagani I."/>
            <person name="Mattes T."/>
            <person name="Holmes A."/>
            <person name="Rutledge P."/>
            <person name="Paulsen I."/>
            <person name="Coleman N."/>
            <person name="Woyke T."/>
        </authorList>
    </citation>
    <scope>NUCLEOTIDE SEQUENCE [LARGE SCALE GENOMIC DNA]</scope>
    <source>
        <strain evidence="1 2">NBB4</strain>
    </source>
</reference>
<accession>I4BGU4</accession>
<sequence precursor="true">MSWELDWDDEVDVVCSNAGLAGLASAVAAADAGADVFVADGPPDARRWLLPECADPDTASYFHQLTADLSVDDLPPVDSDLPVRLVQAAPPAGRSAPPFIGSRLRDWAALCIGSPTGYLYSRIGDQTASRVANAAGELFEVTEVGSVVPDPQDPSGSVARWLADEAQTRSVDVVAVTGFERLVFEEGMVTGAVFATGTGPLAVRARHGVLICRAAARDSAAGRAPTEGEPLLRVALVGKEGSRFGRVELLTSDSAVASGPW</sequence>
<name>I4BGU4_MYCCN</name>
<dbReference type="EMBL" id="CP003053">
    <property type="protein sequence ID" value="AFM16501.1"/>
    <property type="molecule type" value="Genomic_DNA"/>
</dbReference>
<dbReference type="eggNOG" id="ENOG5030UVZ">
    <property type="taxonomic scope" value="Bacteria"/>
</dbReference>
<protein>
    <submittedName>
        <fullName evidence="1">Uncharacterized protein</fullName>
    </submittedName>
</protein>
<dbReference type="RefSeq" id="WP_014814982.1">
    <property type="nucleotide sequence ID" value="NC_018027.1"/>
</dbReference>
<evidence type="ECO:0000313" key="1">
    <source>
        <dbReference type="EMBL" id="AFM16501.1"/>
    </source>
</evidence>
<keyword evidence="2" id="KW-1185">Reference proteome</keyword>
<dbReference type="SUPFAM" id="SSF51905">
    <property type="entry name" value="FAD/NAD(P)-binding domain"/>
    <property type="match status" value="1"/>
</dbReference>
<dbReference type="InterPro" id="IPR036188">
    <property type="entry name" value="FAD/NAD-bd_sf"/>
</dbReference>
<evidence type="ECO:0000313" key="2">
    <source>
        <dbReference type="Proteomes" id="UP000006057"/>
    </source>
</evidence>
<dbReference type="Gene3D" id="3.50.50.60">
    <property type="entry name" value="FAD/NAD(P)-binding domain"/>
    <property type="match status" value="2"/>
</dbReference>
<dbReference type="HOGENOM" id="CLU_059533_0_0_11"/>
<organism evidence="1 2">
    <name type="scientific">Mycolicibacterium chubuense (strain NBB4)</name>
    <name type="common">Mycobacterium chubuense</name>
    <dbReference type="NCBI Taxonomy" id="710421"/>
    <lineage>
        <taxon>Bacteria</taxon>
        <taxon>Bacillati</taxon>
        <taxon>Actinomycetota</taxon>
        <taxon>Actinomycetes</taxon>
        <taxon>Mycobacteriales</taxon>
        <taxon>Mycobacteriaceae</taxon>
        <taxon>Mycolicibacterium</taxon>
    </lineage>
</organism>
<dbReference type="AlphaFoldDB" id="I4BGU4"/>
<dbReference type="Proteomes" id="UP000006057">
    <property type="component" value="Chromosome"/>
</dbReference>
<proteinExistence type="predicted"/>